<dbReference type="Proteomes" id="UP000235786">
    <property type="component" value="Unassembled WGS sequence"/>
</dbReference>
<name>A0A2J6SDR5_HYAVF</name>
<dbReference type="PANTHER" id="PTHR42085:SF1">
    <property type="entry name" value="F-BOX DOMAIN-CONTAINING PROTEIN"/>
    <property type="match status" value="1"/>
</dbReference>
<evidence type="ECO:0000313" key="2">
    <source>
        <dbReference type="Proteomes" id="UP000235786"/>
    </source>
</evidence>
<proteinExistence type="predicted"/>
<dbReference type="OrthoDB" id="3497749at2759"/>
<protein>
    <submittedName>
        <fullName evidence="1">Uncharacterized protein</fullName>
    </submittedName>
</protein>
<keyword evidence="2" id="KW-1185">Reference proteome</keyword>
<reference evidence="1 2" key="1">
    <citation type="submission" date="2016-04" db="EMBL/GenBank/DDBJ databases">
        <title>A degradative enzymes factory behind the ericoid mycorrhizal symbiosis.</title>
        <authorList>
            <consortium name="DOE Joint Genome Institute"/>
            <person name="Martino E."/>
            <person name="Morin E."/>
            <person name="Grelet G."/>
            <person name="Kuo A."/>
            <person name="Kohler A."/>
            <person name="Daghino S."/>
            <person name="Barry K."/>
            <person name="Choi C."/>
            <person name="Cichocki N."/>
            <person name="Clum A."/>
            <person name="Copeland A."/>
            <person name="Hainaut M."/>
            <person name="Haridas S."/>
            <person name="Labutti K."/>
            <person name="Lindquist E."/>
            <person name="Lipzen A."/>
            <person name="Khouja H.-R."/>
            <person name="Murat C."/>
            <person name="Ohm R."/>
            <person name="Olson A."/>
            <person name="Spatafora J."/>
            <person name="Veneault-Fourrey C."/>
            <person name="Henrissat B."/>
            <person name="Grigoriev I."/>
            <person name="Martin F."/>
            <person name="Perotto S."/>
        </authorList>
    </citation>
    <scope>NUCLEOTIDE SEQUENCE [LARGE SCALE GENOMIC DNA]</scope>
    <source>
        <strain evidence="1 2">F</strain>
    </source>
</reference>
<evidence type="ECO:0000313" key="1">
    <source>
        <dbReference type="EMBL" id="PMD48903.1"/>
    </source>
</evidence>
<organism evidence="1 2">
    <name type="scientific">Hyaloscypha variabilis (strain UAMH 11265 / GT02V1 / F)</name>
    <name type="common">Meliniomyces variabilis</name>
    <dbReference type="NCBI Taxonomy" id="1149755"/>
    <lineage>
        <taxon>Eukaryota</taxon>
        <taxon>Fungi</taxon>
        <taxon>Dikarya</taxon>
        <taxon>Ascomycota</taxon>
        <taxon>Pezizomycotina</taxon>
        <taxon>Leotiomycetes</taxon>
        <taxon>Helotiales</taxon>
        <taxon>Hyaloscyphaceae</taxon>
        <taxon>Hyaloscypha</taxon>
        <taxon>Hyaloscypha variabilis</taxon>
    </lineage>
</organism>
<accession>A0A2J6SDR5</accession>
<sequence>MPTTYDPKSLLGLPAEIQIIIFTFASKHDTYIEPMCFPRDPENSKFYHGGGEHDAYRYFKQIYLTGQVRNDGRLPIALTATELAATCKTIRDIMNETLVFYNTNKFFFEEPSHLRRYIREIGPKKAVAIASIDLRFDYPSVAWHEGWKTLQQCTGLKHVALHTPHLPTGRHYHSGLQNIIDICNTENWRKDYELLVSLRGLETFEIYYPSEPTSPFFSHWSTKVLTHYDRAAEGYYCHSHPATVGNFPKTSIPSGGYIKQLLNKYRLAKMTNPYQSASPRTACFITMPTEILTKILSFACTHSETIMPEQFAPGLAKFSLRLDPTLPLVPGSCPALTRHRGALPQELSAFDITRTCHMMHELVDGDHIFYANNHFEFSNQQALLKYLVALPSSRRNAIRSIKVKYDYHGIPAAAFLMLTVCYGLNHLSLDIMGMTNFFVPYLTHFSQAPGYPQLMALKGLKSLKLIHEHQGWSLIDDILARIRVLGFQTTKLSLRELFLQRFSRLSGKSVQSLLRDDHDDH</sequence>
<gene>
    <name evidence="1" type="ORF">L207DRAFT_575549</name>
</gene>
<dbReference type="EMBL" id="KZ613937">
    <property type="protein sequence ID" value="PMD48903.1"/>
    <property type="molecule type" value="Genomic_DNA"/>
</dbReference>
<dbReference type="InterPro" id="IPR038883">
    <property type="entry name" value="AN11006-like"/>
</dbReference>
<dbReference type="AlphaFoldDB" id="A0A2J6SDR5"/>
<dbReference type="PANTHER" id="PTHR42085">
    <property type="entry name" value="F-BOX DOMAIN-CONTAINING PROTEIN"/>
    <property type="match status" value="1"/>
</dbReference>